<gene>
    <name evidence="1" type="ORF">H0235_017741</name>
</gene>
<reference evidence="1" key="1">
    <citation type="journal article" date="2020" name="G3 (Bethesda)">
        <title>High-Quality Assemblies for Three Invasive Social Wasps from the &lt;i&gt;Vespula&lt;/i&gt; Genus.</title>
        <authorList>
            <person name="Harrop T.W.R."/>
            <person name="Guhlin J."/>
            <person name="McLaughlin G.M."/>
            <person name="Permina E."/>
            <person name="Stockwell P."/>
            <person name="Gilligan J."/>
            <person name="Le Lec M.F."/>
            <person name="Gruber M.A.M."/>
            <person name="Quinn O."/>
            <person name="Lovegrove M."/>
            <person name="Duncan E.J."/>
            <person name="Remnant E.J."/>
            <person name="Van Eeckhoven J."/>
            <person name="Graham B."/>
            <person name="Knapp R.A."/>
            <person name="Langford K.W."/>
            <person name="Kronenberg Z."/>
            <person name="Press M.O."/>
            <person name="Eacker S.M."/>
            <person name="Wilson-Rankin E.E."/>
            <person name="Purcell J."/>
            <person name="Lester P.J."/>
            <person name="Dearden P.K."/>
        </authorList>
    </citation>
    <scope>NUCLEOTIDE SEQUENCE</scope>
    <source>
        <strain evidence="1">Volc-1</strain>
    </source>
</reference>
<dbReference type="Proteomes" id="UP000600918">
    <property type="component" value="Unassembled WGS sequence"/>
</dbReference>
<evidence type="ECO:0000313" key="2">
    <source>
        <dbReference type="Proteomes" id="UP000600918"/>
    </source>
</evidence>
<organism evidence="1 2">
    <name type="scientific">Vespula pensylvanica</name>
    <name type="common">Western yellow jacket</name>
    <name type="synonym">Wasp</name>
    <dbReference type="NCBI Taxonomy" id="30213"/>
    <lineage>
        <taxon>Eukaryota</taxon>
        <taxon>Metazoa</taxon>
        <taxon>Ecdysozoa</taxon>
        <taxon>Arthropoda</taxon>
        <taxon>Hexapoda</taxon>
        <taxon>Insecta</taxon>
        <taxon>Pterygota</taxon>
        <taxon>Neoptera</taxon>
        <taxon>Endopterygota</taxon>
        <taxon>Hymenoptera</taxon>
        <taxon>Apocrita</taxon>
        <taxon>Aculeata</taxon>
        <taxon>Vespoidea</taxon>
        <taxon>Vespidae</taxon>
        <taxon>Vespinae</taxon>
        <taxon>Vespula</taxon>
    </lineage>
</organism>
<dbReference type="AlphaFoldDB" id="A0A834JLV4"/>
<accession>A0A834JLV4</accession>
<keyword evidence="2" id="KW-1185">Reference proteome</keyword>
<protein>
    <submittedName>
        <fullName evidence="1">Uncharacterized protein</fullName>
    </submittedName>
</protein>
<name>A0A834JLV4_VESPE</name>
<sequence>MECKSSLEPCTLACKQSDTLPNLLGHVVSVALALLTGSQAGKEKHEMNIQKLLVCNFEIHPGGNIRERVNERTNEGTSEQYALLLPVEEGVEVSIKQQREDVGSRRVVEIVRARLEKFGHFPSTQGGKIGYFAGYKEARRQLPPFDGLLPPLSPPFSLTLATTSIVLEPKPRPVIKHSSSLLDGDSRASPLY</sequence>
<comment type="caution">
    <text evidence="1">The sequence shown here is derived from an EMBL/GenBank/DDBJ whole genome shotgun (WGS) entry which is preliminary data.</text>
</comment>
<proteinExistence type="predicted"/>
<dbReference type="EMBL" id="JACSDY010000023">
    <property type="protein sequence ID" value="KAF7390579.1"/>
    <property type="molecule type" value="Genomic_DNA"/>
</dbReference>
<evidence type="ECO:0000313" key="1">
    <source>
        <dbReference type="EMBL" id="KAF7390579.1"/>
    </source>
</evidence>